<keyword evidence="1" id="KW-0812">Transmembrane</keyword>
<evidence type="ECO:0000313" key="3">
    <source>
        <dbReference type="Proteomes" id="UP000199370"/>
    </source>
</evidence>
<dbReference type="STRING" id="996166.SAMN05192554_11847"/>
<organism evidence="2 3">
    <name type="scientific">Haloarchaeobius iranensis</name>
    <dbReference type="NCBI Taxonomy" id="996166"/>
    <lineage>
        <taxon>Archaea</taxon>
        <taxon>Methanobacteriati</taxon>
        <taxon>Methanobacteriota</taxon>
        <taxon>Stenosarchaea group</taxon>
        <taxon>Halobacteria</taxon>
        <taxon>Halobacteriales</taxon>
        <taxon>Halorubellaceae</taxon>
        <taxon>Haloarchaeobius</taxon>
    </lineage>
</organism>
<dbReference type="OrthoDB" id="342717at2157"/>
<sequence length="169" mass="17255">MASSHSGAEEENEGFDRAAEREDELRAAMGAVAGGIVGTTVMTGVLLAVNAIYAPEISVFATLAELAGVGADNVALGMAMFLGAGALAWPLTFATLGAYLPGGTRAQQGIVFALVLWTGFVVAFGTRYAGADLAVFVVTSVATHIAYGYLLGFVAGRLTGHRESPDIAV</sequence>
<feature type="transmembrane region" description="Helical" evidence="1">
    <location>
        <begin position="74"/>
        <end position="98"/>
    </location>
</feature>
<dbReference type="Pfam" id="PF20587">
    <property type="entry name" value="DUF6789"/>
    <property type="match status" value="1"/>
</dbReference>
<feature type="transmembrane region" description="Helical" evidence="1">
    <location>
        <begin position="110"/>
        <end position="129"/>
    </location>
</feature>
<proteinExistence type="predicted"/>
<dbReference type="RefSeq" id="WP_089735086.1">
    <property type="nucleotide sequence ID" value="NZ_FNIA01000018.1"/>
</dbReference>
<protein>
    <submittedName>
        <fullName evidence="2">Cytochrome c oxidase subunit 1</fullName>
    </submittedName>
</protein>
<feature type="transmembrane region" description="Helical" evidence="1">
    <location>
        <begin position="135"/>
        <end position="155"/>
    </location>
</feature>
<keyword evidence="1" id="KW-0472">Membrane</keyword>
<name>A0A1G9Z6J7_9EURY</name>
<dbReference type="AlphaFoldDB" id="A0A1G9Z6J7"/>
<evidence type="ECO:0000313" key="2">
    <source>
        <dbReference type="EMBL" id="SDN16914.1"/>
    </source>
</evidence>
<accession>A0A1G9Z6J7</accession>
<keyword evidence="1" id="KW-1133">Transmembrane helix</keyword>
<gene>
    <name evidence="2" type="ORF">SAMN05192554_11847</name>
</gene>
<dbReference type="InterPro" id="IPR046739">
    <property type="entry name" value="DUF6789"/>
</dbReference>
<keyword evidence="3" id="KW-1185">Reference proteome</keyword>
<evidence type="ECO:0000256" key="1">
    <source>
        <dbReference type="SAM" id="Phobius"/>
    </source>
</evidence>
<feature type="transmembrane region" description="Helical" evidence="1">
    <location>
        <begin position="27"/>
        <end position="54"/>
    </location>
</feature>
<dbReference type="EMBL" id="FNIA01000018">
    <property type="protein sequence ID" value="SDN16914.1"/>
    <property type="molecule type" value="Genomic_DNA"/>
</dbReference>
<dbReference type="Proteomes" id="UP000199370">
    <property type="component" value="Unassembled WGS sequence"/>
</dbReference>
<reference evidence="2 3" key="1">
    <citation type="submission" date="2016-10" db="EMBL/GenBank/DDBJ databases">
        <authorList>
            <person name="de Groot N.N."/>
        </authorList>
    </citation>
    <scope>NUCLEOTIDE SEQUENCE [LARGE SCALE GENOMIC DNA]</scope>
    <source>
        <strain evidence="3">EB21,IBRC-M 10013,KCTC 4048</strain>
    </source>
</reference>